<dbReference type="InterPro" id="IPR002078">
    <property type="entry name" value="Sigma_54_int"/>
</dbReference>
<dbReference type="PANTHER" id="PTHR32071">
    <property type="entry name" value="TRANSCRIPTIONAL REGULATORY PROTEIN"/>
    <property type="match status" value="1"/>
</dbReference>
<keyword evidence="4" id="KW-0804">Transcription</keyword>
<dbReference type="InterPro" id="IPR009057">
    <property type="entry name" value="Homeodomain-like_sf"/>
</dbReference>
<dbReference type="Gene3D" id="1.10.10.60">
    <property type="entry name" value="Homeodomain-like"/>
    <property type="match status" value="1"/>
</dbReference>
<evidence type="ECO:0000256" key="4">
    <source>
        <dbReference type="ARBA" id="ARBA00023163"/>
    </source>
</evidence>
<dbReference type="PROSITE" id="PS00688">
    <property type="entry name" value="SIGMA54_INTERACT_3"/>
    <property type="match status" value="1"/>
</dbReference>
<dbReference type="PANTHER" id="PTHR32071:SF119">
    <property type="entry name" value="SIGMA L-DEPENDENT TRANSCRIPTIONAL REGULATOR YPLP-RELATED"/>
    <property type="match status" value="1"/>
</dbReference>
<dbReference type="Gene3D" id="1.10.8.60">
    <property type="match status" value="1"/>
</dbReference>
<evidence type="ECO:0000313" key="6">
    <source>
        <dbReference type="EMBL" id="AEI30676.1"/>
    </source>
</evidence>
<organism evidence="6">
    <name type="scientific">uncultured microorganism</name>
    <dbReference type="NCBI Taxonomy" id="358574"/>
    <lineage>
        <taxon>unclassified sequences</taxon>
        <taxon>environmental samples</taxon>
    </lineage>
</organism>
<dbReference type="InterPro" id="IPR058031">
    <property type="entry name" value="AAA_lid_NorR"/>
</dbReference>
<gene>
    <name evidence="6" type="ORF">LDC_03294</name>
</gene>
<dbReference type="SUPFAM" id="SSF46689">
    <property type="entry name" value="Homeodomain-like"/>
    <property type="match status" value="1"/>
</dbReference>
<keyword evidence="3" id="KW-0805">Transcription regulation</keyword>
<evidence type="ECO:0000256" key="3">
    <source>
        <dbReference type="ARBA" id="ARBA00023015"/>
    </source>
</evidence>
<accession>F8UI19</accession>
<name>F8UI19_9ZZZZ</name>
<dbReference type="PRINTS" id="PR01590">
    <property type="entry name" value="HTHFIS"/>
</dbReference>
<evidence type="ECO:0000256" key="1">
    <source>
        <dbReference type="ARBA" id="ARBA00022741"/>
    </source>
</evidence>
<evidence type="ECO:0000256" key="2">
    <source>
        <dbReference type="ARBA" id="ARBA00022840"/>
    </source>
</evidence>
<dbReference type="PROSITE" id="PS50045">
    <property type="entry name" value="SIGMA54_INTERACT_4"/>
    <property type="match status" value="1"/>
</dbReference>
<dbReference type="Pfam" id="PF02954">
    <property type="entry name" value="HTH_8"/>
    <property type="match status" value="1"/>
</dbReference>
<proteinExistence type="predicted"/>
<keyword evidence="2" id="KW-0067">ATP-binding</keyword>
<dbReference type="Pfam" id="PF25601">
    <property type="entry name" value="AAA_lid_14"/>
    <property type="match status" value="1"/>
</dbReference>
<evidence type="ECO:0000259" key="5">
    <source>
        <dbReference type="PROSITE" id="PS50045"/>
    </source>
</evidence>
<protein>
    <submittedName>
        <fullName evidence="6">Two component sigma54 specific transcriptional regulator Fis family</fullName>
    </submittedName>
</protein>
<keyword evidence="1" id="KW-0547">Nucleotide-binding</keyword>
<feature type="domain" description="Sigma-54 factor interaction" evidence="5">
    <location>
        <begin position="1"/>
        <end position="46"/>
    </location>
</feature>
<sequence>HILEKFKKRMKKEVAGISGQAMELLQRYAYPGNVRELENILERAVALCQGDVIQAWNLPQDLEGLRLYSYKRTNGALLKLDELERDYIAHVLNLCGGSRTHASRILGIDRASLWRKIKKYGLG</sequence>
<feature type="non-terminal residue" evidence="6">
    <location>
        <position position="1"/>
    </location>
</feature>
<reference evidence="6" key="1">
    <citation type="submission" date="2011-04" db="EMBL/GenBank/DDBJ databases">
        <title>Taxonomic and functional metagenomic profiling of the microbial community in the anoxic sediment of a brackish shallow lake (Laguna de Carrizo Central Spain).</title>
        <authorList>
            <consortium name="CONSOLIDER consortium CSD2007-00005"/>
            <person name="Guazzaroni M.-E."/>
            <person name="Richter M."/>
            <person name="Garcia-Salamanca A."/>
            <person name="Yarza P."/>
            <person name="Ferrer M."/>
        </authorList>
    </citation>
    <scope>NUCLEOTIDE SEQUENCE</scope>
</reference>
<dbReference type="InterPro" id="IPR002197">
    <property type="entry name" value="HTH_Fis"/>
</dbReference>
<dbReference type="GO" id="GO:0006355">
    <property type="term" value="P:regulation of DNA-templated transcription"/>
    <property type="evidence" value="ECO:0007669"/>
    <property type="project" value="InterPro"/>
</dbReference>
<dbReference type="EMBL" id="JF805292">
    <property type="protein sequence ID" value="AEI30676.1"/>
    <property type="molecule type" value="Genomic_DNA"/>
</dbReference>
<dbReference type="AlphaFoldDB" id="F8UI19"/>
<dbReference type="GO" id="GO:0005524">
    <property type="term" value="F:ATP binding"/>
    <property type="evidence" value="ECO:0007669"/>
    <property type="project" value="UniProtKB-KW"/>
</dbReference>
<dbReference type="InterPro" id="IPR025944">
    <property type="entry name" value="Sigma_54_int_dom_CS"/>
</dbReference>
<dbReference type="GO" id="GO:0043565">
    <property type="term" value="F:sequence-specific DNA binding"/>
    <property type="evidence" value="ECO:0007669"/>
    <property type="project" value="InterPro"/>
</dbReference>